<dbReference type="AlphaFoldDB" id="A0A9P3Z5W2"/>
<organism evidence="1 2">
    <name type="scientific">Citrobacter freundii</name>
    <dbReference type="NCBI Taxonomy" id="546"/>
    <lineage>
        <taxon>Bacteria</taxon>
        <taxon>Pseudomonadati</taxon>
        <taxon>Pseudomonadota</taxon>
        <taxon>Gammaproteobacteria</taxon>
        <taxon>Enterobacterales</taxon>
        <taxon>Enterobacteriaceae</taxon>
        <taxon>Citrobacter</taxon>
        <taxon>Citrobacter freundii complex</taxon>
    </lineage>
</organism>
<dbReference type="Proteomes" id="UP000885148">
    <property type="component" value="Unassembled WGS sequence"/>
</dbReference>
<accession>A0A9P3Z5W2</accession>
<name>A0A9P3Z5W2_CITFR</name>
<protein>
    <submittedName>
        <fullName evidence="1">Uncharacterized protein</fullName>
    </submittedName>
</protein>
<dbReference type="EMBL" id="DAESCB010000004">
    <property type="protein sequence ID" value="HBH7041849.1"/>
    <property type="molecule type" value="Genomic_DNA"/>
</dbReference>
<sequence length="370" mass="42006">MLIKIENATKEDVLNKHFTISIENILRSFAEEKHLVIASRDFFKNIIDAQGDIYSTSSKHFASEALSGLLEYNSIINQVSFYVSIDFSILDNSFSWVDLGVRHKFVCGPLFFSDSSQLQKTKIVCENPLDSDFFKIVASFYARKESLSGCSINFNALNGGGGSTKDTFDRTIKNNEIAFCIVDNDKKHPRAPFGGTSAHFLKSKTTRSGLVEILDVHEIESLVPFDTIERVLSDLNLLSKKQDSLDFFKKICSIDESAKFYFDHKKGFDLKTALELDNTHGDYWRPILKELNADLQCECINSDECHCKPSCLTYDGFGDGLLSNTLKYINQGSLRRYNPSLSPQLYDKWYELGKNFFSWSCGPYKKSRLS</sequence>
<reference evidence="1" key="1">
    <citation type="journal article" date="2018" name="Genome Biol.">
        <title>SKESA: strategic k-mer extension for scrupulous assemblies.</title>
        <authorList>
            <person name="Souvorov A."/>
            <person name="Agarwala R."/>
            <person name="Lipman D.J."/>
        </authorList>
    </citation>
    <scope>NUCLEOTIDE SEQUENCE</scope>
    <source>
        <strain evidence="1">91871</strain>
    </source>
</reference>
<comment type="caution">
    <text evidence="1">The sequence shown here is derived from an EMBL/GenBank/DDBJ whole genome shotgun (WGS) entry which is preliminary data.</text>
</comment>
<reference evidence="1" key="2">
    <citation type="submission" date="2021-07" db="EMBL/GenBank/DDBJ databases">
        <authorList>
            <consortium name="NCBI Pathogen Detection Project"/>
        </authorList>
    </citation>
    <scope>NUCLEOTIDE SEQUENCE</scope>
    <source>
        <strain evidence="1">91871</strain>
    </source>
</reference>
<proteinExistence type="predicted"/>
<evidence type="ECO:0000313" key="2">
    <source>
        <dbReference type="Proteomes" id="UP000885148"/>
    </source>
</evidence>
<evidence type="ECO:0000313" key="1">
    <source>
        <dbReference type="EMBL" id="HBH7041849.1"/>
    </source>
</evidence>
<gene>
    <name evidence="1" type="ORF">KV121_001897</name>
</gene>